<name>W2TXQ9_NECAM</name>
<proteinExistence type="predicted"/>
<gene>
    <name evidence="2" type="ORF">NECAME_16633</name>
</gene>
<dbReference type="InterPro" id="IPR039468">
    <property type="entry name" value="WDR19_WD40_rpt"/>
</dbReference>
<dbReference type="InterPro" id="IPR040379">
    <property type="entry name" value="WDR19/dyf-2"/>
</dbReference>
<dbReference type="Proteomes" id="UP000053676">
    <property type="component" value="Unassembled WGS sequence"/>
</dbReference>
<dbReference type="GO" id="GO:0035721">
    <property type="term" value="P:intraciliary retrograde transport"/>
    <property type="evidence" value="ECO:0007669"/>
    <property type="project" value="InterPro"/>
</dbReference>
<dbReference type="GO" id="GO:0030991">
    <property type="term" value="C:intraciliary transport particle A"/>
    <property type="evidence" value="ECO:0007669"/>
    <property type="project" value="TreeGrafter"/>
</dbReference>
<dbReference type="KEGG" id="nai:NECAME_16633"/>
<evidence type="ECO:0000313" key="2">
    <source>
        <dbReference type="EMBL" id="ETN85826.1"/>
    </source>
</evidence>
<dbReference type="OrthoDB" id="5846867at2759"/>
<organism evidence="2 3">
    <name type="scientific">Necator americanus</name>
    <name type="common">Human hookworm</name>
    <dbReference type="NCBI Taxonomy" id="51031"/>
    <lineage>
        <taxon>Eukaryota</taxon>
        <taxon>Metazoa</taxon>
        <taxon>Ecdysozoa</taxon>
        <taxon>Nematoda</taxon>
        <taxon>Chromadorea</taxon>
        <taxon>Rhabditida</taxon>
        <taxon>Rhabditina</taxon>
        <taxon>Rhabditomorpha</taxon>
        <taxon>Strongyloidea</taxon>
        <taxon>Ancylostomatidae</taxon>
        <taxon>Bunostominae</taxon>
        <taxon>Necator</taxon>
    </lineage>
</organism>
<reference evidence="3" key="1">
    <citation type="journal article" date="2014" name="Nat. Genet.">
        <title>Genome of the human hookworm Necator americanus.</title>
        <authorList>
            <person name="Tang Y.T."/>
            <person name="Gao X."/>
            <person name="Rosa B.A."/>
            <person name="Abubucker S."/>
            <person name="Hallsworth-Pepin K."/>
            <person name="Martin J."/>
            <person name="Tyagi R."/>
            <person name="Heizer E."/>
            <person name="Zhang X."/>
            <person name="Bhonagiri-Palsikar V."/>
            <person name="Minx P."/>
            <person name="Warren W.C."/>
            <person name="Wang Q."/>
            <person name="Zhan B."/>
            <person name="Hotez P.J."/>
            <person name="Sternberg P.W."/>
            <person name="Dougall A."/>
            <person name="Gaze S.T."/>
            <person name="Mulvenna J."/>
            <person name="Sotillo J."/>
            <person name="Ranganathan S."/>
            <person name="Rabelo E.M."/>
            <person name="Wilson R.K."/>
            <person name="Felgner P.L."/>
            <person name="Bethony J."/>
            <person name="Hawdon J.M."/>
            <person name="Gasser R.B."/>
            <person name="Loukas A."/>
            <person name="Mitreva M."/>
        </authorList>
    </citation>
    <scope>NUCLEOTIDE SEQUENCE [LARGE SCALE GENOMIC DNA]</scope>
</reference>
<dbReference type="Pfam" id="PF15911">
    <property type="entry name" value="Beta-prop_WDR19_2nd"/>
    <property type="match status" value="2"/>
</dbReference>
<dbReference type="GO" id="GO:0060271">
    <property type="term" value="P:cilium assembly"/>
    <property type="evidence" value="ECO:0007669"/>
    <property type="project" value="TreeGrafter"/>
</dbReference>
<dbReference type="EMBL" id="KI657663">
    <property type="protein sequence ID" value="ETN85826.1"/>
    <property type="molecule type" value="Genomic_DNA"/>
</dbReference>
<feature type="domain" description="WDR19 WD40 repeat" evidence="1">
    <location>
        <begin position="135"/>
        <end position="256"/>
    </location>
</feature>
<keyword evidence="3" id="KW-1185">Reference proteome</keyword>
<protein>
    <recommendedName>
        <fullName evidence="1">WDR19 WD40 repeat domain-containing protein</fullName>
    </recommendedName>
</protein>
<sequence>MEVDTEKDLSQIECSIDGQLVAVAARGGGLSVYLTKMPSMGAAFGDTVAVLSSLNQQRSIVINIAIEPSLIAVGPSHVAVATNNRVWMYDVHQLGSNQPVAEGDYLSTVNDVKLNDEHICVVMEGKARLHRASYLVFFSIAEWCVVSEYRHTSPIRQIHPDADGLRTAILDERTDTWIYSPVDDSMHKLPAIGSAVHYKSALWETFTIDRDTFVVYDNTSIYVYLLNRSQIEGESVIYIGSTKLPFAHTPLMLSKSTWDLFLKI</sequence>
<dbReference type="AlphaFoldDB" id="W2TXQ9"/>
<dbReference type="GO" id="GO:0005929">
    <property type="term" value="C:cilium"/>
    <property type="evidence" value="ECO:0007669"/>
    <property type="project" value="TreeGrafter"/>
</dbReference>
<dbReference type="PANTHER" id="PTHR14920">
    <property type="entry name" value="OSMOTIC AVOIDANCE ABNORMAL PROTEIN 1/WD REPEAT MEMBRANE PROTEIN"/>
    <property type="match status" value="1"/>
</dbReference>
<dbReference type="SUPFAM" id="SSF50978">
    <property type="entry name" value="WD40 repeat-like"/>
    <property type="match status" value="1"/>
</dbReference>
<dbReference type="STRING" id="51031.W2TXQ9"/>
<dbReference type="PANTHER" id="PTHR14920:SF0">
    <property type="entry name" value="WD REPEAT DOMAIN 19"/>
    <property type="match status" value="1"/>
</dbReference>
<accession>W2TXQ9</accession>
<dbReference type="InterPro" id="IPR036322">
    <property type="entry name" value="WD40_repeat_dom_sf"/>
</dbReference>
<evidence type="ECO:0000313" key="3">
    <source>
        <dbReference type="Proteomes" id="UP000053676"/>
    </source>
</evidence>
<feature type="domain" description="WDR19 WD40 repeat" evidence="1">
    <location>
        <begin position="48"/>
        <end position="130"/>
    </location>
</feature>
<evidence type="ECO:0000259" key="1">
    <source>
        <dbReference type="Pfam" id="PF15911"/>
    </source>
</evidence>